<sequence>MVYFRMCFEITGRVHFRANCFGRRAEANFKCTLNIISEFYGIEK</sequence>
<reference evidence="1 2" key="2">
    <citation type="submission" date="2009-02" db="EMBL/GenBank/DDBJ databases">
        <title>Draft genome sequence of Clostridium asparagiforme (DSM 15981).</title>
        <authorList>
            <person name="Sudarsanam P."/>
            <person name="Ley R."/>
            <person name="Guruge J."/>
            <person name="Turnbaugh P.J."/>
            <person name="Mahowald M."/>
            <person name="Liep D."/>
            <person name="Gordon J."/>
        </authorList>
    </citation>
    <scope>NUCLEOTIDE SEQUENCE [LARGE SCALE GENOMIC DNA]</scope>
    <source>
        <strain evidence="1 2">DSM 15981</strain>
    </source>
</reference>
<evidence type="ECO:0000313" key="2">
    <source>
        <dbReference type="Proteomes" id="UP000004756"/>
    </source>
</evidence>
<dbReference type="EMBL" id="ACCJ01000048">
    <property type="protein sequence ID" value="EEG56824.1"/>
    <property type="molecule type" value="Genomic_DNA"/>
</dbReference>
<keyword evidence="2" id="KW-1185">Reference proteome</keyword>
<organism evidence="1 2">
    <name type="scientific">[Clostridium] asparagiforme DSM 15981</name>
    <dbReference type="NCBI Taxonomy" id="518636"/>
    <lineage>
        <taxon>Bacteria</taxon>
        <taxon>Bacillati</taxon>
        <taxon>Bacillota</taxon>
        <taxon>Clostridia</taxon>
        <taxon>Lachnospirales</taxon>
        <taxon>Lachnospiraceae</taxon>
        <taxon>Enterocloster</taxon>
    </lineage>
</organism>
<proteinExistence type="predicted"/>
<dbReference type="AlphaFoldDB" id="C0CVS8"/>
<dbReference type="HOGENOM" id="CLU_3214234_0_0_9"/>
<gene>
    <name evidence="1" type="ORF">CLOSTASPAR_01082</name>
</gene>
<name>C0CVS8_9FIRM</name>
<accession>C0CVS8</accession>
<comment type="caution">
    <text evidence="1">The sequence shown here is derived from an EMBL/GenBank/DDBJ whole genome shotgun (WGS) entry which is preliminary data.</text>
</comment>
<protein>
    <submittedName>
        <fullName evidence="1">Uncharacterized protein</fullName>
    </submittedName>
</protein>
<reference evidence="1 2" key="1">
    <citation type="submission" date="2009-01" db="EMBL/GenBank/DDBJ databases">
        <authorList>
            <person name="Fulton L."/>
            <person name="Clifton S."/>
            <person name="Fulton B."/>
            <person name="Xu J."/>
            <person name="Minx P."/>
            <person name="Pepin K.H."/>
            <person name="Johnson M."/>
            <person name="Bhonagiri V."/>
            <person name="Nash W.E."/>
            <person name="Mardis E.R."/>
            <person name="Wilson R.K."/>
        </authorList>
    </citation>
    <scope>NUCLEOTIDE SEQUENCE [LARGE SCALE GENOMIC DNA]</scope>
    <source>
        <strain evidence="1 2">DSM 15981</strain>
    </source>
</reference>
<dbReference type="Proteomes" id="UP000004756">
    <property type="component" value="Unassembled WGS sequence"/>
</dbReference>
<evidence type="ECO:0000313" key="1">
    <source>
        <dbReference type="EMBL" id="EEG56824.1"/>
    </source>
</evidence>